<reference evidence="2" key="1">
    <citation type="journal article" date="2023" name="Mol. Phylogenet. Evol.">
        <title>Genome-scale phylogeny and comparative genomics of the fungal order Sordariales.</title>
        <authorList>
            <person name="Hensen N."/>
            <person name="Bonometti L."/>
            <person name="Westerberg I."/>
            <person name="Brannstrom I.O."/>
            <person name="Guillou S."/>
            <person name="Cros-Aarteil S."/>
            <person name="Calhoun S."/>
            <person name="Haridas S."/>
            <person name="Kuo A."/>
            <person name="Mondo S."/>
            <person name="Pangilinan J."/>
            <person name="Riley R."/>
            <person name="LaButti K."/>
            <person name="Andreopoulos B."/>
            <person name="Lipzen A."/>
            <person name="Chen C."/>
            <person name="Yan M."/>
            <person name="Daum C."/>
            <person name="Ng V."/>
            <person name="Clum A."/>
            <person name="Steindorff A."/>
            <person name="Ohm R.A."/>
            <person name="Martin F."/>
            <person name="Silar P."/>
            <person name="Natvig D.O."/>
            <person name="Lalanne C."/>
            <person name="Gautier V."/>
            <person name="Ament-Velasquez S.L."/>
            <person name="Kruys A."/>
            <person name="Hutchinson M.I."/>
            <person name="Powell A.J."/>
            <person name="Barry K."/>
            <person name="Miller A.N."/>
            <person name="Grigoriev I.V."/>
            <person name="Debuchy R."/>
            <person name="Gladieux P."/>
            <person name="Hiltunen Thoren M."/>
            <person name="Johannesson H."/>
        </authorList>
    </citation>
    <scope>NUCLEOTIDE SEQUENCE</scope>
    <source>
        <strain evidence="2">PSN309</strain>
    </source>
</reference>
<dbReference type="EMBL" id="MU864548">
    <property type="protein sequence ID" value="KAK4183445.1"/>
    <property type="molecule type" value="Genomic_DNA"/>
</dbReference>
<evidence type="ECO:0000313" key="2">
    <source>
        <dbReference type="EMBL" id="KAK4183445.1"/>
    </source>
</evidence>
<comment type="caution">
    <text evidence="2">The sequence shown here is derived from an EMBL/GenBank/DDBJ whole genome shotgun (WGS) entry which is preliminary data.</text>
</comment>
<name>A0AAN7AEZ2_9PEZI</name>
<organism evidence="2 3">
    <name type="scientific">Podospora australis</name>
    <dbReference type="NCBI Taxonomy" id="1536484"/>
    <lineage>
        <taxon>Eukaryota</taxon>
        <taxon>Fungi</taxon>
        <taxon>Dikarya</taxon>
        <taxon>Ascomycota</taxon>
        <taxon>Pezizomycotina</taxon>
        <taxon>Sordariomycetes</taxon>
        <taxon>Sordariomycetidae</taxon>
        <taxon>Sordariales</taxon>
        <taxon>Podosporaceae</taxon>
        <taxon>Podospora</taxon>
    </lineage>
</organism>
<evidence type="ECO:0000313" key="3">
    <source>
        <dbReference type="Proteomes" id="UP001302126"/>
    </source>
</evidence>
<dbReference type="Proteomes" id="UP001302126">
    <property type="component" value="Unassembled WGS sequence"/>
</dbReference>
<reference evidence="2" key="2">
    <citation type="submission" date="2023-05" db="EMBL/GenBank/DDBJ databases">
        <authorList>
            <consortium name="Lawrence Berkeley National Laboratory"/>
            <person name="Steindorff A."/>
            <person name="Hensen N."/>
            <person name="Bonometti L."/>
            <person name="Westerberg I."/>
            <person name="Brannstrom I.O."/>
            <person name="Guillou S."/>
            <person name="Cros-Aarteil S."/>
            <person name="Calhoun S."/>
            <person name="Haridas S."/>
            <person name="Kuo A."/>
            <person name="Mondo S."/>
            <person name="Pangilinan J."/>
            <person name="Riley R."/>
            <person name="Labutti K."/>
            <person name="Andreopoulos B."/>
            <person name="Lipzen A."/>
            <person name="Chen C."/>
            <person name="Yanf M."/>
            <person name="Daum C."/>
            <person name="Ng V."/>
            <person name="Clum A."/>
            <person name="Ohm R."/>
            <person name="Martin F."/>
            <person name="Silar P."/>
            <person name="Natvig D."/>
            <person name="Lalanne C."/>
            <person name="Gautier V."/>
            <person name="Ament-Velasquez S.L."/>
            <person name="Kruys A."/>
            <person name="Hutchinson M.I."/>
            <person name="Powell A.J."/>
            <person name="Barry K."/>
            <person name="Miller A.N."/>
            <person name="Grigoriev I.V."/>
            <person name="Debuchy R."/>
            <person name="Gladieux P."/>
            <person name="Thoren M.H."/>
            <person name="Johannesson H."/>
        </authorList>
    </citation>
    <scope>NUCLEOTIDE SEQUENCE</scope>
    <source>
        <strain evidence="2">PSN309</strain>
    </source>
</reference>
<sequence>MYRKDALKQSSFLLGTPPPDSPGEVDCSALPPQKYSMLRAPLHPYQPPPDIEIPSIRPARSRNPIHASANQVHGYLDYMLASAPYKPRPLAYQGNYSLQWAILSRSSTTLSRAIVAATKLGAVQLLVSRGNPAGKLLYPQDIQKAAHNTRDEYVLSINPRRTASSLFEAPPIILCAAVGWLKDCKELIEAGADPNILFLFRSPHEDSHMREVDRARPAGRLFYTSALAEALQAERGDVVSFLLDLKDVRAQCCATEFPPADDSVWPCRNDKSPVGSS</sequence>
<accession>A0AAN7AEZ2</accession>
<feature type="region of interest" description="Disordered" evidence="1">
    <location>
        <begin position="1"/>
        <end position="26"/>
    </location>
</feature>
<dbReference type="AlphaFoldDB" id="A0AAN7AEZ2"/>
<protein>
    <submittedName>
        <fullName evidence="2">Uncharacterized protein</fullName>
    </submittedName>
</protein>
<evidence type="ECO:0000256" key="1">
    <source>
        <dbReference type="SAM" id="MobiDB-lite"/>
    </source>
</evidence>
<gene>
    <name evidence="2" type="ORF">QBC35DRAFT_478162</name>
</gene>
<keyword evidence="3" id="KW-1185">Reference proteome</keyword>
<proteinExistence type="predicted"/>